<feature type="compositionally biased region" description="Basic residues" evidence="2">
    <location>
        <begin position="110"/>
        <end position="121"/>
    </location>
</feature>
<keyword evidence="1" id="KW-0378">Hydrolase</keyword>
<evidence type="ECO:0000256" key="2">
    <source>
        <dbReference type="SAM" id="MobiDB-lite"/>
    </source>
</evidence>
<feature type="compositionally biased region" description="Basic and acidic residues" evidence="2">
    <location>
        <begin position="72"/>
        <end position="81"/>
    </location>
</feature>
<gene>
    <name evidence="4" type="ORF">SAMN06272737_12846</name>
</gene>
<sequence length="127" mass="13530">MQVGGDWYDAFYRPDGATVLVIGDVVGHNVDAAAAMGQIRSILRGIAYDRPESPAQILTRVDRVLTGLKVGDPGDRADRPPEAAARTGQVGTADAALVLGRSPAAAADPRRRRRGGAHQPRRTVDRH</sequence>
<feature type="region of interest" description="Disordered" evidence="2">
    <location>
        <begin position="69"/>
        <end position="127"/>
    </location>
</feature>
<keyword evidence="5" id="KW-1185">Reference proteome</keyword>
<reference evidence="4 5" key="1">
    <citation type="submission" date="2017-06" db="EMBL/GenBank/DDBJ databases">
        <authorList>
            <person name="Kim H.J."/>
            <person name="Triplett B.A."/>
        </authorList>
    </citation>
    <scope>NUCLEOTIDE SEQUENCE [LARGE SCALE GENOMIC DNA]</scope>
    <source>
        <strain evidence="4 5">DSM 44272</strain>
    </source>
</reference>
<dbReference type="InterPro" id="IPR036457">
    <property type="entry name" value="PPM-type-like_dom_sf"/>
</dbReference>
<dbReference type="Proteomes" id="UP000198403">
    <property type="component" value="Unassembled WGS sequence"/>
</dbReference>
<dbReference type="GO" id="GO:0016791">
    <property type="term" value="F:phosphatase activity"/>
    <property type="evidence" value="ECO:0007669"/>
    <property type="project" value="TreeGrafter"/>
</dbReference>
<dbReference type="PANTHER" id="PTHR43156">
    <property type="entry name" value="STAGE II SPORULATION PROTEIN E-RELATED"/>
    <property type="match status" value="1"/>
</dbReference>
<name>A0A238ZHN6_9ACTN</name>
<dbReference type="EMBL" id="FZNO01000028">
    <property type="protein sequence ID" value="SNR82194.1"/>
    <property type="molecule type" value="Genomic_DNA"/>
</dbReference>
<evidence type="ECO:0000256" key="1">
    <source>
        <dbReference type="ARBA" id="ARBA00022801"/>
    </source>
</evidence>
<accession>A0A238ZHN6</accession>
<feature type="domain" description="PPM-type phosphatase" evidence="3">
    <location>
        <begin position="14"/>
        <end position="65"/>
    </location>
</feature>
<evidence type="ECO:0000313" key="4">
    <source>
        <dbReference type="EMBL" id="SNR82194.1"/>
    </source>
</evidence>
<dbReference type="InterPro" id="IPR052016">
    <property type="entry name" value="Bact_Sigma-Reg"/>
</dbReference>
<proteinExistence type="predicted"/>
<organism evidence="4 5">
    <name type="scientific">Blastococcus mobilis</name>
    <dbReference type="NCBI Taxonomy" id="1938746"/>
    <lineage>
        <taxon>Bacteria</taxon>
        <taxon>Bacillati</taxon>
        <taxon>Actinomycetota</taxon>
        <taxon>Actinomycetes</taxon>
        <taxon>Geodermatophilales</taxon>
        <taxon>Geodermatophilaceae</taxon>
        <taxon>Blastococcus</taxon>
    </lineage>
</organism>
<dbReference type="PANTHER" id="PTHR43156:SF2">
    <property type="entry name" value="STAGE II SPORULATION PROTEIN E"/>
    <property type="match status" value="1"/>
</dbReference>
<dbReference type="Gene3D" id="3.60.40.10">
    <property type="entry name" value="PPM-type phosphatase domain"/>
    <property type="match status" value="1"/>
</dbReference>
<dbReference type="Pfam" id="PF07228">
    <property type="entry name" value="SpoIIE"/>
    <property type="match status" value="1"/>
</dbReference>
<dbReference type="AlphaFoldDB" id="A0A238ZHN6"/>
<evidence type="ECO:0000259" key="3">
    <source>
        <dbReference type="Pfam" id="PF07228"/>
    </source>
</evidence>
<protein>
    <submittedName>
        <fullName evidence="4">Stage II sporulation protein E (SpoIIE)</fullName>
    </submittedName>
</protein>
<evidence type="ECO:0000313" key="5">
    <source>
        <dbReference type="Proteomes" id="UP000198403"/>
    </source>
</evidence>
<dbReference type="InterPro" id="IPR001932">
    <property type="entry name" value="PPM-type_phosphatase-like_dom"/>
</dbReference>